<evidence type="ECO:0000256" key="1">
    <source>
        <dbReference type="SAM" id="MobiDB-lite"/>
    </source>
</evidence>
<feature type="region of interest" description="Disordered" evidence="1">
    <location>
        <begin position="34"/>
        <end position="72"/>
    </location>
</feature>
<dbReference type="RefSeq" id="WP_016470166.1">
    <property type="nucleotide sequence ID" value="NZ_BNEJ01000031.1"/>
</dbReference>
<dbReference type="GeneID" id="75181012"/>
<sequence>MSLTPSPAAVRPRRRSLLTGALGATGAALGLPLAAGCSGGESGGTADAERSDAARRLRGRTARDSEKLLARYDGTAQVHPSLAARLRPLREEVARHARVLRGAETGTGSPSPSASGTPGGRSPSPAPGGPRSRQPGPAASTPAGKPPRPDTASVPRDAKEALSALARAERRLAGDRNKALGDAPPALARLLASIAASGAAHGYLLDELGKDPDGGQSRGERGEEAGGR</sequence>
<comment type="caution">
    <text evidence="2">The sequence shown here is derived from an EMBL/GenBank/DDBJ whole genome shotgun (WGS) entry which is preliminary data.</text>
</comment>
<dbReference type="Proteomes" id="UP000298111">
    <property type="component" value="Unassembled WGS sequence"/>
</dbReference>
<accession>A0A6C1C6E9</accession>
<dbReference type="AlphaFoldDB" id="A0A6C1C6E9"/>
<feature type="region of interest" description="Disordered" evidence="1">
    <location>
        <begin position="205"/>
        <end position="228"/>
    </location>
</feature>
<protein>
    <submittedName>
        <fullName evidence="2">Uncharacterized protein</fullName>
    </submittedName>
</protein>
<feature type="compositionally biased region" description="Low complexity" evidence="1">
    <location>
        <begin position="106"/>
        <end position="138"/>
    </location>
</feature>
<dbReference type="PROSITE" id="PS51318">
    <property type="entry name" value="TAT"/>
    <property type="match status" value="1"/>
</dbReference>
<organism evidence="2 3">
    <name type="scientific">Streptomyces albus</name>
    <dbReference type="NCBI Taxonomy" id="1888"/>
    <lineage>
        <taxon>Bacteria</taxon>
        <taxon>Bacillati</taxon>
        <taxon>Actinomycetota</taxon>
        <taxon>Actinomycetes</taxon>
        <taxon>Kitasatosporales</taxon>
        <taxon>Streptomycetaceae</taxon>
        <taxon>Streptomyces</taxon>
    </lineage>
</organism>
<evidence type="ECO:0000313" key="3">
    <source>
        <dbReference type="Proteomes" id="UP000298111"/>
    </source>
</evidence>
<reference evidence="2 3" key="1">
    <citation type="submission" date="2018-10" db="EMBL/GenBank/DDBJ databases">
        <title>Isolation of pseudouridimycin from Streptomyces albus DSM 40763.</title>
        <authorList>
            <person name="Rosenqvist P."/>
            <person name="Metsae-Ketelae M."/>
            <person name="Virta P."/>
        </authorList>
    </citation>
    <scope>NUCLEOTIDE SEQUENCE [LARGE SCALE GENOMIC DNA]</scope>
    <source>
        <strain evidence="2 3">DSM 40763</strain>
    </source>
</reference>
<gene>
    <name evidence="2" type="ORF">D8771_25510</name>
</gene>
<feature type="compositionally biased region" description="Basic and acidic residues" evidence="1">
    <location>
        <begin position="207"/>
        <end position="228"/>
    </location>
</feature>
<dbReference type="EMBL" id="RCIY01000088">
    <property type="protein sequence ID" value="TGG78019.1"/>
    <property type="molecule type" value="Genomic_DNA"/>
</dbReference>
<feature type="region of interest" description="Disordered" evidence="1">
    <location>
        <begin position="100"/>
        <end position="169"/>
    </location>
</feature>
<evidence type="ECO:0000313" key="2">
    <source>
        <dbReference type="EMBL" id="TGG78019.1"/>
    </source>
</evidence>
<dbReference type="InterPro" id="IPR006311">
    <property type="entry name" value="TAT_signal"/>
</dbReference>
<name>A0A6C1C6E9_9ACTN</name>
<feature type="compositionally biased region" description="Basic and acidic residues" evidence="1">
    <location>
        <begin position="47"/>
        <end position="70"/>
    </location>
</feature>
<proteinExistence type="predicted"/>